<reference evidence="4" key="1">
    <citation type="submission" date="2016-06" db="UniProtKB">
        <authorList>
            <consortium name="WormBaseParasite"/>
        </authorList>
    </citation>
    <scope>IDENTIFICATION</scope>
</reference>
<evidence type="ECO:0000313" key="4">
    <source>
        <dbReference type="WBParaSite" id="SSLN_0001196801-mRNA-1"/>
    </source>
</evidence>
<keyword evidence="3" id="KW-1185">Reference proteome</keyword>
<evidence type="ECO:0000313" key="3">
    <source>
        <dbReference type="Proteomes" id="UP000275846"/>
    </source>
</evidence>
<dbReference type="WBParaSite" id="SSLN_0001196801-mRNA-1">
    <property type="protein sequence ID" value="SSLN_0001196801-mRNA-1"/>
    <property type="gene ID" value="SSLN_0001196801"/>
</dbReference>
<evidence type="ECO:0000256" key="1">
    <source>
        <dbReference type="SAM" id="MobiDB-lite"/>
    </source>
</evidence>
<organism evidence="4">
    <name type="scientific">Schistocephalus solidus</name>
    <name type="common">Tapeworm</name>
    <dbReference type="NCBI Taxonomy" id="70667"/>
    <lineage>
        <taxon>Eukaryota</taxon>
        <taxon>Metazoa</taxon>
        <taxon>Spiralia</taxon>
        <taxon>Lophotrochozoa</taxon>
        <taxon>Platyhelminthes</taxon>
        <taxon>Cestoda</taxon>
        <taxon>Eucestoda</taxon>
        <taxon>Diphyllobothriidea</taxon>
        <taxon>Diphyllobothriidae</taxon>
        <taxon>Schistocephalus</taxon>
    </lineage>
</organism>
<name>A0A183T4X5_SCHSO</name>
<accession>A0A183T4X5</accession>
<sequence length="132" mass="15213">MRSDEWPAPQWWPRRPAKVTRDRLSPPMLTRARLASRRKHGSCALLAERQDRTLARVHARQSGPSQRAHARTFMHFCLRVCVVVSAADWLKRTKLIGEWLLRCRGLTALRAPDPYADQSRSPPNPNSLRRLG</sequence>
<reference evidence="2 3" key="2">
    <citation type="submission" date="2018-11" db="EMBL/GenBank/DDBJ databases">
        <authorList>
            <consortium name="Pathogen Informatics"/>
        </authorList>
    </citation>
    <scope>NUCLEOTIDE SEQUENCE [LARGE SCALE GENOMIC DNA]</scope>
    <source>
        <strain evidence="2 3">NST_G2</strain>
    </source>
</reference>
<gene>
    <name evidence="2" type="ORF">SSLN_LOCUS11523</name>
</gene>
<dbReference type="Proteomes" id="UP000275846">
    <property type="component" value="Unassembled WGS sequence"/>
</dbReference>
<evidence type="ECO:0000313" key="2">
    <source>
        <dbReference type="EMBL" id="VDL97908.1"/>
    </source>
</evidence>
<proteinExistence type="predicted"/>
<dbReference type="EMBL" id="UYSU01036597">
    <property type="protein sequence ID" value="VDL97908.1"/>
    <property type="molecule type" value="Genomic_DNA"/>
</dbReference>
<protein>
    <submittedName>
        <fullName evidence="2 4">Uncharacterized protein</fullName>
    </submittedName>
</protein>
<feature type="region of interest" description="Disordered" evidence="1">
    <location>
        <begin position="112"/>
        <end position="132"/>
    </location>
</feature>
<dbReference type="AlphaFoldDB" id="A0A183T4X5"/>